<dbReference type="EMBL" id="AEVT01000024">
    <property type="protein sequence ID" value="EGA71263.1"/>
    <property type="molecule type" value="Genomic_DNA"/>
</dbReference>
<dbReference type="CDD" id="cd01949">
    <property type="entry name" value="GGDEF"/>
    <property type="match status" value="1"/>
</dbReference>
<dbReference type="OrthoDB" id="9812260at2"/>
<dbReference type="Gene3D" id="3.30.70.270">
    <property type="match status" value="1"/>
</dbReference>
<evidence type="ECO:0000256" key="3">
    <source>
        <dbReference type="ARBA" id="ARBA00034247"/>
    </source>
</evidence>
<sequence>MVKLRVFEHKPGDAILDIGKQKQVLKFIAALTLVIFVPLAIKNIVIGETMLGIVLLAFEITLLLEVAFIIYNNSRLFGHVIPLTLLTISIVMAVDVFGTLASYWVFPIIIAIVFLLPQKTAAIANTIIVLGVSAALFPHQDPEITARYAFSLVATFVIVYVVVKEVRKLQSELRHLSERDVLTGALNRHQLHASLERAIEQYNHSTIVMIDIDHFKVINDQYGHDVGDDVINEVVRVLNHNTRADDRLFRLGGDEFLLLFHGIDQYSVESIMALICHNVREQNYPHQKEVTLSCGIAQSQPFEESQGWMKRADLALYQSKALGRNRVSVYCDANQSQFEDVPNIDSNRHRSSVK</sequence>
<dbReference type="GeneID" id="95568377"/>
<accession>E8M411</accession>
<feature type="transmembrane region" description="Helical" evidence="4">
    <location>
        <begin position="123"/>
        <end position="140"/>
    </location>
</feature>
<organism evidence="6 7">
    <name type="scientific">Vibrio sinaloensis DSM 21326</name>
    <dbReference type="NCBI Taxonomy" id="945550"/>
    <lineage>
        <taxon>Bacteria</taxon>
        <taxon>Pseudomonadati</taxon>
        <taxon>Pseudomonadota</taxon>
        <taxon>Gammaproteobacteria</taxon>
        <taxon>Vibrionales</taxon>
        <taxon>Vibrionaceae</taxon>
        <taxon>Vibrio</taxon>
        <taxon>Vibrio oreintalis group</taxon>
    </lineage>
</organism>
<dbReference type="GO" id="GO:0043709">
    <property type="term" value="P:cell adhesion involved in single-species biofilm formation"/>
    <property type="evidence" value="ECO:0007669"/>
    <property type="project" value="TreeGrafter"/>
</dbReference>
<evidence type="ECO:0000256" key="2">
    <source>
        <dbReference type="ARBA" id="ARBA00012528"/>
    </source>
</evidence>
<keyword evidence="4" id="KW-0472">Membrane</keyword>
<feature type="domain" description="GGDEF" evidence="5">
    <location>
        <begin position="203"/>
        <end position="332"/>
    </location>
</feature>
<feature type="transmembrane region" description="Helical" evidence="4">
    <location>
        <begin position="100"/>
        <end position="116"/>
    </location>
</feature>
<dbReference type="EC" id="2.7.7.65" evidence="2"/>
<dbReference type="FunFam" id="3.30.70.270:FF:000001">
    <property type="entry name" value="Diguanylate cyclase domain protein"/>
    <property type="match status" value="1"/>
</dbReference>
<dbReference type="AlphaFoldDB" id="E8M411"/>
<dbReference type="SMART" id="SM00267">
    <property type="entry name" value="GGDEF"/>
    <property type="match status" value="1"/>
</dbReference>
<reference evidence="6 7" key="1">
    <citation type="journal article" date="2012" name="Int. J. Syst. Evol. Microbiol.">
        <title>Vibrio caribbeanicus sp. nov., isolated from the marine sponge Scleritoderma cyanea.</title>
        <authorList>
            <person name="Hoffmann M."/>
            <person name="Monday S.R."/>
            <person name="Allard M.W."/>
            <person name="Strain E.A."/>
            <person name="Whittaker P."/>
            <person name="Naum M."/>
            <person name="McCarthy P.J."/>
            <person name="Lopez J.V."/>
            <person name="Fischer M."/>
            <person name="Brown E.W."/>
        </authorList>
    </citation>
    <scope>NUCLEOTIDE SEQUENCE [LARGE SCALE GENOMIC DNA]</scope>
    <source>
        <strain evidence="7">DSMZ 21326</strain>
    </source>
</reference>
<dbReference type="Pfam" id="PF00990">
    <property type="entry name" value="GGDEF"/>
    <property type="match status" value="1"/>
</dbReference>
<comment type="caution">
    <text evidence="6">The sequence shown here is derived from an EMBL/GenBank/DDBJ whole genome shotgun (WGS) entry which is preliminary data.</text>
</comment>
<keyword evidence="4" id="KW-0812">Transmembrane</keyword>
<dbReference type="SUPFAM" id="SSF55073">
    <property type="entry name" value="Nucleotide cyclase"/>
    <property type="match status" value="1"/>
</dbReference>
<evidence type="ECO:0000313" key="7">
    <source>
        <dbReference type="Proteomes" id="UP000006228"/>
    </source>
</evidence>
<feature type="transmembrane region" description="Helical" evidence="4">
    <location>
        <begin position="51"/>
        <end position="71"/>
    </location>
</feature>
<dbReference type="InterPro" id="IPR043128">
    <property type="entry name" value="Rev_trsase/Diguanyl_cyclase"/>
</dbReference>
<dbReference type="eggNOG" id="COG2199">
    <property type="taxonomic scope" value="Bacteria"/>
</dbReference>
<dbReference type="PANTHER" id="PTHR45138">
    <property type="entry name" value="REGULATORY COMPONENTS OF SENSORY TRANSDUCTION SYSTEM"/>
    <property type="match status" value="1"/>
</dbReference>
<gene>
    <name evidence="6" type="ORF">VISI1226_04572</name>
</gene>
<protein>
    <recommendedName>
        <fullName evidence="2">diguanylate cyclase</fullName>
        <ecNumber evidence="2">2.7.7.65</ecNumber>
    </recommendedName>
</protein>
<dbReference type="PANTHER" id="PTHR45138:SF9">
    <property type="entry name" value="DIGUANYLATE CYCLASE DGCM-RELATED"/>
    <property type="match status" value="1"/>
</dbReference>
<feature type="transmembrane region" description="Helical" evidence="4">
    <location>
        <begin position="146"/>
        <end position="163"/>
    </location>
</feature>
<dbReference type="GO" id="GO:0005886">
    <property type="term" value="C:plasma membrane"/>
    <property type="evidence" value="ECO:0007669"/>
    <property type="project" value="TreeGrafter"/>
</dbReference>
<dbReference type="PROSITE" id="PS50887">
    <property type="entry name" value="GGDEF"/>
    <property type="match status" value="1"/>
</dbReference>
<evidence type="ECO:0000259" key="5">
    <source>
        <dbReference type="PROSITE" id="PS50887"/>
    </source>
</evidence>
<dbReference type="InterPro" id="IPR000160">
    <property type="entry name" value="GGDEF_dom"/>
</dbReference>
<evidence type="ECO:0000256" key="4">
    <source>
        <dbReference type="SAM" id="Phobius"/>
    </source>
</evidence>
<proteinExistence type="predicted"/>
<keyword evidence="4" id="KW-1133">Transmembrane helix</keyword>
<comment type="cofactor">
    <cofactor evidence="1">
        <name>Mg(2+)</name>
        <dbReference type="ChEBI" id="CHEBI:18420"/>
    </cofactor>
</comment>
<dbReference type="GO" id="GO:1902201">
    <property type="term" value="P:negative regulation of bacterial-type flagellum-dependent cell motility"/>
    <property type="evidence" value="ECO:0007669"/>
    <property type="project" value="TreeGrafter"/>
</dbReference>
<comment type="catalytic activity">
    <reaction evidence="3">
        <text>2 GTP = 3',3'-c-di-GMP + 2 diphosphate</text>
        <dbReference type="Rhea" id="RHEA:24898"/>
        <dbReference type="ChEBI" id="CHEBI:33019"/>
        <dbReference type="ChEBI" id="CHEBI:37565"/>
        <dbReference type="ChEBI" id="CHEBI:58805"/>
        <dbReference type="EC" id="2.7.7.65"/>
    </reaction>
</comment>
<evidence type="ECO:0000313" key="6">
    <source>
        <dbReference type="EMBL" id="EGA71263.1"/>
    </source>
</evidence>
<name>E8M411_PHOS4</name>
<dbReference type="NCBIfam" id="TIGR00254">
    <property type="entry name" value="GGDEF"/>
    <property type="match status" value="1"/>
</dbReference>
<dbReference type="RefSeq" id="WP_008074865.1">
    <property type="nucleotide sequence ID" value="NZ_AEVT01000024.1"/>
</dbReference>
<dbReference type="InterPro" id="IPR029787">
    <property type="entry name" value="Nucleotide_cyclase"/>
</dbReference>
<dbReference type="Proteomes" id="UP000006228">
    <property type="component" value="Unassembled WGS sequence"/>
</dbReference>
<dbReference type="InterPro" id="IPR050469">
    <property type="entry name" value="Diguanylate_Cyclase"/>
</dbReference>
<feature type="transmembrane region" description="Helical" evidence="4">
    <location>
        <begin position="24"/>
        <end position="45"/>
    </location>
</feature>
<feature type="transmembrane region" description="Helical" evidence="4">
    <location>
        <begin position="76"/>
        <end position="94"/>
    </location>
</feature>
<evidence type="ECO:0000256" key="1">
    <source>
        <dbReference type="ARBA" id="ARBA00001946"/>
    </source>
</evidence>
<dbReference type="GO" id="GO:0052621">
    <property type="term" value="F:diguanylate cyclase activity"/>
    <property type="evidence" value="ECO:0007669"/>
    <property type="project" value="UniProtKB-EC"/>
</dbReference>